<accession>A0A835XN66</accession>
<evidence type="ECO:0000313" key="3">
    <source>
        <dbReference type="Proteomes" id="UP000612055"/>
    </source>
</evidence>
<sequence length="311" mass="32825">MLLRAPSGGYVFAPDAKGGQLLVSKGDDRIKADIKAYGPDAFIFSLCRWYGNVATLSTSHGTVLLTPRPGSLRTPGEDSLLWALGEDAPAADTYGAGVVVHEPFEDPMFAGDALPYIFSSFADPTGHRIALHARPGGDHAWVDVINNDRGASVIQSKGQGPPQWFELHATHACKEIASALGLSAPAPVSEPTAEPEPEPAFDPESPPEPERAPSPGPKPTQEPTQEPMPTPEPTPGPEPGPEPTSELGPEPEPTQELVPAPEPVPGPEQEPEQGPGPEPEQGPGPEPEPEPKALSRVARVAGWCHARLFRA</sequence>
<evidence type="ECO:0000313" key="2">
    <source>
        <dbReference type="EMBL" id="KAG2485271.1"/>
    </source>
</evidence>
<name>A0A835XN66_9CHLO</name>
<proteinExistence type="predicted"/>
<protein>
    <submittedName>
        <fullName evidence="2">Uncharacterized protein</fullName>
    </submittedName>
</protein>
<feature type="compositionally biased region" description="Pro residues" evidence="1">
    <location>
        <begin position="208"/>
        <end position="242"/>
    </location>
</feature>
<comment type="caution">
    <text evidence="2">The sequence shown here is derived from an EMBL/GenBank/DDBJ whole genome shotgun (WGS) entry which is preliminary data.</text>
</comment>
<dbReference type="EMBL" id="JAEHOE010000132">
    <property type="protein sequence ID" value="KAG2485271.1"/>
    <property type="molecule type" value="Genomic_DNA"/>
</dbReference>
<feature type="compositionally biased region" description="Acidic residues" evidence="1">
    <location>
        <begin position="193"/>
        <end position="207"/>
    </location>
</feature>
<dbReference type="Proteomes" id="UP000612055">
    <property type="component" value="Unassembled WGS sequence"/>
</dbReference>
<organism evidence="2 3">
    <name type="scientific">Edaphochlamys debaryana</name>
    <dbReference type="NCBI Taxonomy" id="47281"/>
    <lineage>
        <taxon>Eukaryota</taxon>
        <taxon>Viridiplantae</taxon>
        <taxon>Chlorophyta</taxon>
        <taxon>core chlorophytes</taxon>
        <taxon>Chlorophyceae</taxon>
        <taxon>CS clade</taxon>
        <taxon>Chlamydomonadales</taxon>
        <taxon>Chlamydomonadales incertae sedis</taxon>
        <taxon>Edaphochlamys</taxon>
    </lineage>
</organism>
<dbReference type="AlphaFoldDB" id="A0A835XN66"/>
<evidence type="ECO:0000256" key="1">
    <source>
        <dbReference type="SAM" id="MobiDB-lite"/>
    </source>
</evidence>
<gene>
    <name evidence="2" type="ORF">HYH03_015946</name>
</gene>
<reference evidence="2" key="1">
    <citation type="journal article" date="2020" name="bioRxiv">
        <title>Comparative genomics of Chlamydomonas.</title>
        <authorList>
            <person name="Craig R.J."/>
            <person name="Hasan A.R."/>
            <person name="Ness R.W."/>
            <person name="Keightley P.D."/>
        </authorList>
    </citation>
    <scope>NUCLEOTIDE SEQUENCE</scope>
    <source>
        <strain evidence="2">CCAP 11/70</strain>
    </source>
</reference>
<keyword evidence="3" id="KW-1185">Reference proteome</keyword>
<feature type="region of interest" description="Disordered" evidence="1">
    <location>
        <begin position="184"/>
        <end position="296"/>
    </location>
</feature>
<feature type="compositionally biased region" description="Pro residues" evidence="1">
    <location>
        <begin position="260"/>
        <end position="286"/>
    </location>
</feature>